<evidence type="ECO:0000256" key="2">
    <source>
        <dbReference type="ARBA" id="ARBA00022777"/>
    </source>
</evidence>
<evidence type="ECO:0000313" key="5">
    <source>
        <dbReference type="Proteomes" id="UP001501508"/>
    </source>
</evidence>
<dbReference type="PANTHER" id="PTHR10584:SF166">
    <property type="entry name" value="RIBOKINASE"/>
    <property type="match status" value="1"/>
</dbReference>
<dbReference type="Proteomes" id="UP001501508">
    <property type="component" value="Unassembled WGS sequence"/>
</dbReference>
<keyword evidence="1" id="KW-0808">Transferase</keyword>
<proteinExistence type="predicted"/>
<keyword evidence="5" id="KW-1185">Reference proteome</keyword>
<gene>
    <name evidence="4" type="ORF">GCM10023091_38470</name>
</gene>
<protein>
    <submittedName>
        <fullName evidence="4">Sugar kinase</fullName>
    </submittedName>
</protein>
<evidence type="ECO:0000259" key="3">
    <source>
        <dbReference type="Pfam" id="PF00294"/>
    </source>
</evidence>
<dbReference type="InterPro" id="IPR011611">
    <property type="entry name" value="PfkB_dom"/>
</dbReference>
<feature type="domain" description="Carbohydrate kinase PfkB" evidence="3">
    <location>
        <begin position="33"/>
        <end position="321"/>
    </location>
</feature>
<comment type="caution">
    <text evidence="4">The sequence shown here is derived from an EMBL/GenBank/DDBJ whole genome shotgun (WGS) entry which is preliminary data.</text>
</comment>
<dbReference type="Pfam" id="PF00294">
    <property type="entry name" value="PfkB"/>
    <property type="match status" value="1"/>
</dbReference>
<reference evidence="5" key="1">
    <citation type="journal article" date="2019" name="Int. J. Syst. Evol. Microbiol.">
        <title>The Global Catalogue of Microorganisms (GCM) 10K type strain sequencing project: providing services to taxonomists for standard genome sequencing and annotation.</title>
        <authorList>
            <consortium name="The Broad Institute Genomics Platform"/>
            <consortium name="The Broad Institute Genome Sequencing Center for Infectious Disease"/>
            <person name="Wu L."/>
            <person name="Ma J."/>
        </authorList>
    </citation>
    <scope>NUCLEOTIDE SEQUENCE [LARGE SCALE GENOMIC DNA]</scope>
    <source>
        <strain evidence="5">JCM 31920</strain>
    </source>
</reference>
<dbReference type="Gene3D" id="3.40.1190.20">
    <property type="match status" value="1"/>
</dbReference>
<sequence>MGDIRKGIITGGNWIIDFVKLIDTYPQENALANILEEKSGNGGAPFNLVKAFHKMRVTFPLEGIGVVGDDEKGRDIVLECEEMGVDFSQLRVRPGCGTSYTDVMTVAATGKRTFFHHRGASAHLAASDFDFSRTRAKIFHLGYLLLLDELDRMDEEGRTGASRVLEAASQAGLLTSADIVSEQSDRYRSIVPASLPFVDILFLNELEARGLTGIEILDTDGTARFEKAKEAAECIMELGVRQWVIFHFPVGAIAFSRKGDVYSQPCVTFPQQLIRGTVGAGDAFAAGVLAAVHDGWSMEQALKSGVCVAAVSLLSPAASDGILPWDQCMDFGGKWGFSSRSFE</sequence>
<evidence type="ECO:0000256" key="1">
    <source>
        <dbReference type="ARBA" id="ARBA00022679"/>
    </source>
</evidence>
<dbReference type="SUPFAM" id="SSF53613">
    <property type="entry name" value="Ribokinase-like"/>
    <property type="match status" value="1"/>
</dbReference>
<dbReference type="PANTHER" id="PTHR10584">
    <property type="entry name" value="SUGAR KINASE"/>
    <property type="match status" value="1"/>
</dbReference>
<dbReference type="RefSeq" id="WP_345032218.1">
    <property type="nucleotide sequence ID" value="NZ_BAABEY010000036.1"/>
</dbReference>
<organism evidence="4 5">
    <name type="scientific">Ravibacter arvi</name>
    <dbReference type="NCBI Taxonomy" id="2051041"/>
    <lineage>
        <taxon>Bacteria</taxon>
        <taxon>Pseudomonadati</taxon>
        <taxon>Bacteroidota</taxon>
        <taxon>Cytophagia</taxon>
        <taxon>Cytophagales</taxon>
        <taxon>Spirosomataceae</taxon>
        <taxon>Ravibacter</taxon>
    </lineage>
</organism>
<accession>A0ABP8MB18</accession>
<dbReference type="InterPro" id="IPR029056">
    <property type="entry name" value="Ribokinase-like"/>
</dbReference>
<dbReference type="GO" id="GO:0016301">
    <property type="term" value="F:kinase activity"/>
    <property type="evidence" value="ECO:0007669"/>
    <property type="project" value="UniProtKB-KW"/>
</dbReference>
<keyword evidence="2 4" id="KW-0418">Kinase</keyword>
<evidence type="ECO:0000313" key="4">
    <source>
        <dbReference type="EMBL" id="GAA4446040.1"/>
    </source>
</evidence>
<name>A0ABP8MB18_9BACT</name>
<dbReference type="EMBL" id="BAABEY010000036">
    <property type="protein sequence ID" value="GAA4446040.1"/>
    <property type="molecule type" value="Genomic_DNA"/>
</dbReference>